<organism evidence="10 11">
    <name type="scientific">Phrynosoma platyrhinos</name>
    <name type="common">Desert horned lizard</name>
    <dbReference type="NCBI Taxonomy" id="52577"/>
    <lineage>
        <taxon>Eukaryota</taxon>
        <taxon>Metazoa</taxon>
        <taxon>Chordata</taxon>
        <taxon>Craniata</taxon>
        <taxon>Vertebrata</taxon>
        <taxon>Euteleostomi</taxon>
        <taxon>Lepidosauria</taxon>
        <taxon>Squamata</taxon>
        <taxon>Bifurcata</taxon>
        <taxon>Unidentata</taxon>
        <taxon>Episquamata</taxon>
        <taxon>Toxicofera</taxon>
        <taxon>Iguania</taxon>
        <taxon>Phrynosomatidae</taxon>
        <taxon>Phrynosomatinae</taxon>
        <taxon>Phrynosoma</taxon>
    </lineage>
</organism>
<name>A0ABQ7TE02_PHRPL</name>
<keyword evidence="3" id="KW-0677">Repeat</keyword>
<protein>
    <recommendedName>
        <fullName evidence="9">C2H2-type domain-containing protein</fullName>
    </recommendedName>
</protein>
<dbReference type="Gene3D" id="3.30.160.60">
    <property type="entry name" value="Classic Zinc Finger"/>
    <property type="match status" value="2"/>
</dbReference>
<dbReference type="InterPro" id="IPR036236">
    <property type="entry name" value="Znf_C2H2_sf"/>
</dbReference>
<gene>
    <name evidence="10" type="ORF">JD844_003880</name>
</gene>
<dbReference type="Proteomes" id="UP000826234">
    <property type="component" value="Unassembled WGS sequence"/>
</dbReference>
<comment type="subcellular location">
    <subcellularLocation>
        <location evidence="1">Nucleus</location>
    </subcellularLocation>
</comment>
<proteinExistence type="predicted"/>
<evidence type="ECO:0000256" key="6">
    <source>
        <dbReference type="ARBA" id="ARBA00023242"/>
    </source>
</evidence>
<evidence type="ECO:0000256" key="2">
    <source>
        <dbReference type="ARBA" id="ARBA00022723"/>
    </source>
</evidence>
<evidence type="ECO:0000256" key="8">
    <source>
        <dbReference type="SAM" id="MobiDB-lite"/>
    </source>
</evidence>
<accession>A0ABQ7TE02</accession>
<dbReference type="PANTHER" id="PTHR24381:SF393">
    <property type="entry name" value="CHROMATIN-LINKED ADAPTOR FOR MSL PROTEINS, ISOFORM B"/>
    <property type="match status" value="1"/>
</dbReference>
<dbReference type="SUPFAM" id="SSF57667">
    <property type="entry name" value="beta-beta-alpha zinc fingers"/>
    <property type="match status" value="1"/>
</dbReference>
<evidence type="ECO:0000313" key="11">
    <source>
        <dbReference type="Proteomes" id="UP000826234"/>
    </source>
</evidence>
<keyword evidence="4 7" id="KW-0863">Zinc-finger</keyword>
<feature type="domain" description="C2H2-type" evidence="9">
    <location>
        <begin position="173"/>
        <end position="200"/>
    </location>
</feature>
<dbReference type="SMART" id="SM00355">
    <property type="entry name" value="ZnF_C2H2"/>
    <property type="match status" value="2"/>
</dbReference>
<keyword evidence="2" id="KW-0479">Metal-binding</keyword>
<evidence type="ECO:0000256" key="3">
    <source>
        <dbReference type="ARBA" id="ARBA00022737"/>
    </source>
</evidence>
<evidence type="ECO:0000259" key="9">
    <source>
        <dbReference type="PROSITE" id="PS50157"/>
    </source>
</evidence>
<evidence type="ECO:0000256" key="4">
    <source>
        <dbReference type="ARBA" id="ARBA00022771"/>
    </source>
</evidence>
<evidence type="ECO:0000256" key="5">
    <source>
        <dbReference type="ARBA" id="ARBA00022833"/>
    </source>
</evidence>
<dbReference type="PANTHER" id="PTHR24381">
    <property type="entry name" value="ZINC FINGER PROTEIN"/>
    <property type="match status" value="1"/>
</dbReference>
<evidence type="ECO:0000313" key="10">
    <source>
        <dbReference type="EMBL" id="KAH0627739.1"/>
    </source>
</evidence>
<keyword evidence="5" id="KW-0862">Zinc</keyword>
<comment type="caution">
    <text evidence="10">The sequence shown here is derived from an EMBL/GenBank/DDBJ whole genome shotgun (WGS) entry which is preliminary data.</text>
</comment>
<evidence type="ECO:0000256" key="1">
    <source>
        <dbReference type="ARBA" id="ARBA00004123"/>
    </source>
</evidence>
<feature type="compositionally biased region" description="Basic and acidic residues" evidence="8">
    <location>
        <begin position="96"/>
        <end position="117"/>
    </location>
</feature>
<feature type="compositionally biased region" description="Basic and acidic residues" evidence="8">
    <location>
        <begin position="66"/>
        <end position="75"/>
    </location>
</feature>
<feature type="region of interest" description="Disordered" evidence="8">
    <location>
        <begin position="66"/>
        <end position="127"/>
    </location>
</feature>
<dbReference type="PROSITE" id="PS50157">
    <property type="entry name" value="ZINC_FINGER_C2H2_2"/>
    <property type="match status" value="2"/>
</dbReference>
<dbReference type="InterPro" id="IPR013087">
    <property type="entry name" value="Znf_C2H2_type"/>
</dbReference>
<dbReference type="PROSITE" id="PS00028">
    <property type="entry name" value="ZINC_FINGER_C2H2_1"/>
    <property type="match status" value="2"/>
</dbReference>
<keyword evidence="11" id="KW-1185">Reference proteome</keyword>
<dbReference type="EMBL" id="JAIPUX010000521">
    <property type="protein sequence ID" value="KAH0627739.1"/>
    <property type="molecule type" value="Genomic_DNA"/>
</dbReference>
<sequence length="265" mass="29196">MMSGKIFVLPSQLVAGNLHLMDVRVQVRQLQLTVRKAHSLAITVLVALLPPTQGPKSEVLQRIERGEAPPEKPLEEQLEETAAGPRPASETNSSLEARRKPGGERLCSKIQPEKRAGEALGTPSPAEAQPCIKLEEKLGPDPRHDCRDCGLSFLRREGLISHVLRIHFGEQTLPCLQCGKSFGGPSSLAAHQNTHHLEQAFTCVDCQNRFVYKEEEAGRIKAQLALGKLFKCFNCSCKMALADQKPDLLLEGSSPFGQPEAQYYR</sequence>
<dbReference type="Pfam" id="PF00096">
    <property type="entry name" value="zf-C2H2"/>
    <property type="match status" value="1"/>
</dbReference>
<keyword evidence="6" id="KW-0539">Nucleus</keyword>
<evidence type="ECO:0000256" key="7">
    <source>
        <dbReference type="PROSITE-ProRule" id="PRU00042"/>
    </source>
</evidence>
<reference evidence="10 11" key="1">
    <citation type="journal article" date="2022" name="Gigascience">
        <title>A chromosome-level genome assembly and annotation of the desert horned lizard, Phrynosoma platyrhinos, provides insight into chromosomal rearrangements among reptiles.</title>
        <authorList>
            <person name="Koochekian N."/>
            <person name="Ascanio A."/>
            <person name="Farleigh K."/>
            <person name="Card D.C."/>
            <person name="Schield D.R."/>
            <person name="Castoe T.A."/>
            <person name="Jezkova T."/>
        </authorList>
    </citation>
    <scope>NUCLEOTIDE SEQUENCE [LARGE SCALE GENOMIC DNA]</scope>
    <source>
        <strain evidence="10">NK-2021</strain>
    </source>
</reference>
<feature type="domain" description="C2H2-type" evidence="9">
    <location>
        <begin position="144"/>
        <end position="172"/>
    </location>
</feature>